<dbReference type="NCBIfam" id="TIGR00481">
    <property type="entry name" value="YbhB/YbcL family Raf kinase inhibitor-like protein"/>
    <property type="match status" value="1"/>
</dbReference>
<dbReference type="Gene3D" id="3.90.280.10">
    <property type="entry name" value="PEBP-like"/>
    <property type="match status" value="1"/>
</dbReference>
<dbReference type="RefSeq" id="WP_122628659.1">
    <property type="nucleotide sequence ID" value="NZ_UPPP01000079.1"/>
</dbReference>
<dbReference type="SUPFAM" id="SSF49777">
    <property type="entry name" value="PEBP-like"/>
    <property type="match status" value="1"/>
</dbReference>
<sequence length="177" mass="18538">MSKAFFAKLPKVPSFKVTSKDVKDGEAFALPQFSGIFGVEGGQDISPQLSWAGAPERTKSYAVTIYDPDAPTGAGFWHWAVANIPANVTELPTGAGDNTGSKLPQGAIQLPNDARAARFIGAAPPVGHGEHLYVIVVYALDVEDIGVPADATPAFLGFNMSGHTLGRAVMTATAEIR</sequence>
<accession>A0A498R9W1</accession>
<dbReference type="EMBL" id="UPPP01000079">
    <property type="protein sequence ID" value="VBB07730.1"/>
    <property type="molecule type" value="Genomic_DNA"/>
</dbReference>
<evidence type="ECO:0000313" key="2">
    <source>
        <dbReference type="Proteomes" id="UP000277811"/>
    </source>
</evidence>
<gene>
    <name evidence="1" type="ORF">LUCI_2995</name>
</gene>
<dbReference type="AlphaFoldDB" id="A0A498R9W1"/>
<name>A0A498R9W1_9FIRM</name>
<dbReference type="Proteomes" id="UP000277811">
    <property type="component" value="Unassembled WGS sequence"/>
</dbReference>
<dbReference type="PANTHER" id="PTHR30289:SF1">
    <property type="entry name" value="PEBP (PHOSPHATIDYLETHANOLAMINE-BINDING PROTEIN) FAMILY PROTEIN"/>
    <property type="match status" value="1"/>
</dbReference>
<proteinExistence type="predicted"/>
<dbReference type="InterPro" id="IPR005247">
    <property type="entry name" value="YbhB_YbcL/LppC-like"/>
</dbReference>
<dbReference type="PANTHER" id="PTHR30289">
    <property type="entry name" value="UNCHARACTERIZED PROTEIN YBCL-RELATED"/>
    <property type="match status" value="1"/>
</dbReference>
<dbReference type="InterPro" id="IPR008914">
    <property type="entry name" value="PEBP"/>
</dbReference>
<dbReference type="CDD" id="cd00865">
    <property type="entry name" value="PEBP_bact_arch"/>
    <property type="match status" value="1"/>
</dbReference>
<dbReference type="OrthoDB" id="9797506at2"/>
<keyword evidence="2" id="KW-1185">Reference proteome</keyword>
<dbReference type="InterPro" id="IPR036610">
    <property type="entry name" value="PEBP-like_sf"/>
</dbReference>
<organism evidence="1 2">
    <name type="scientific">Lucifera butyrica</name>
    <dbReference type="NCBI Taxonomy" id="1351585"/>
    <lineage>
        <taxon>Bacteria</taxon>
        <taxon>Bacillati</taxon>
        <taxon>Bacillota</taxon>
        <taxon>Negativicutes</taxon>
        <taxon>Veillonellales</taxon>
        <taxon>Veillonellaceae</taxon>
        <taxon>Lucifera</taxon>
    </lineage>
</organism>
<dbReference type="Pfam" id="PF01161">
    <property type="entry name" value="PBP"/>
    <property type="match status" value="1"/>
</dbReference>
<reference evidence="1 2" key="1">
    <citation type="submission" date="2018-06" db="EMBL/GenBank/DDBJ databases">
        <authorList>
            <person name="Strepis N."/>
        </authorList>
    </citation>
    <scope>NUCLEOTIDE SEQUENCE [LARGE SCALE GENOMIC DNA]</scope>
    <source>
        <strain evidence="1">LUCI</strain>
    </source>
</reference>
<evidence type="ECO:0000313" key="1">
    <source>
        <dbReference type="EMBL" id="VBB07730.1"/>
    </source>
</evidence>
<protein>
    <submittedName>
        <fullName evidence="1">Ybhb/ybcl</fullName>
    </submittedName>
</protein>